<name>A0ABN9W0H1_9DINO</name>
<protein>
    <recommendedName>
        <fullName evidence="7">Palmitoyltransferase</fullName>
        <ecNumber evidence="7">2.3.1.225</ecNumber>
    </recommendedName>
</protein>
<comment type="subcellular location">
    <subcellularLocation>
        <location evidence="1">Membrane</location>
        <topology evidence="1">Multi-pass membrane protein</topology>
    </subcellularLocation>
</comment>
<evidence type="ECO:0000256" key="2">
    <source>
        <dbReference type="ARBA" id="ARBA00022679"/>
    </source>
</evidence>
<gene>
    <name evidence="10" type="ORF">PCOR1329_LOCUS62417</name>
</gene>
<keyword evidence="2 7" id="KW-0808">Transferase</keyword>
<evidence type="ECO:0000256" key="7">
    <source>
        <dbReference type="RuleBase" id="RU079119"/>
    </source>
</evidence>
<dbReference type="Proteomes" id="UP001189429">
    <property type="component" value="Unassembled WGS sequence"/>
</dbReference>
<comment type="catalytic activity">
    <reaction evidence="7">
        <text>L-cysteinyl-[protein] + hexadecanoyl-CoA = S-hexadecanoyl-L-cysteinyl-[protein] + CoA</text>
        <dbReference type="Rhea" id="RHEA:36683"/>
        <dbReference type="Rhea" id="RHEA-COMP:10131"/>
        <dbReference type="Rhea" id="RHEA-COMP:11032"/>
        <dbReference type="ChEBI" id="CHEBI:29950"/>
        <dbReference type="ChEBI" id="CHEBI:57287"/>
        <dbReference type="ChEBI" id="CHEBI:57379"/>
        <dbReference type="ChEBI" id="CHEBI:74151"/>
        <dbReference type="EC" id="2.3.1.225"/>
    </reaction>
</comment>
<evidence type="ECO:0000256" key="5">
    <source>
        <dbReference type="ARBA" id="ARBA00023136"/>
    </source>
</evidence>
<evidence type="ECO:0000256" key="8">
    <source>
        <dbReference type="SAM" id="MobiDB-lite"/>
    </source>
</evidence>
<dbReference type="EC" id="2.3.1.225" evidence="7"/>
<evidence type="ECO:0000256" key="3">
    <source>
        <dbReference type="ARBA" id="ARBA00022692"/>
    </source>
</evidence>
<feature type="transmembrane region" description="Helical" evidence="7">
    <location>
        <begin position="59"/>
        <end position="80"/>
    </location>
</feature>
<evidence type="ECO:0000256" key="6">
    <source>
        <dbReference type="ARBA" id="ARBA00023315"/>
    </source>
</evidence>
<evidence type="ECO:0000313" key="10">
    <source>
        <dbReference type="EMBL" id="CAK0878778.1"/>
    </source>
</evidence>
<evidence type="ECO:0000256" key="1">
    <source>
        <dbReference type="ARBA" id="ARBA00004141"/>
    </source>
</evidence>
<dbReference type="Pfam" id="PF01529">
    <property type="entry name" value="DHHC"/>
    <property type="match status" value="1"/>
</dbReference>
<evidence type="ECO:0000313" key="11">
    <source>
        <dbReference type="Proteomes" id="UP001189429"/>
    </source>
</evidence>
<dbReference type="InterPro" id="IPR039859">
    <property type="entry name" value="PFA4/ZDH16/20/ERF2-like"/>
</dbReference>
<reference evidence="10" key="1">
    <citation type="submission" date="2023-10" db="EMBL/GenBank/DDBJ databases">
        <authorList>
            <person name="Chen Y."/>
            <person name="Shah S."/>
            <person name="Dougan E. K."/>
            <person name="Thang M."/>
            <person name="Chan C."/>
        </authorList>
    </citation>
    <scope>NUCLEOTIDE SEQUENCE [LARGE SCALE GENOMIC DNA]</scope>
</reference>
<dbReference type="EMBL" id="CAUYUJ010017882">
    <property type="protein sequence ID" value="CAK0878778.1"/>
    <property type="molecule type" value="Genomic_DNA"/>
</dbReference>
<keyword evidence="11" id="KW-1185">Reference proteome</keyword>
<keyword evidence="4 7" id="KW-1133">Transmembrane helix</keyword>
<feature type="transmembrane region" description="Helical" evidence="7">
    <location>
        <begin position="33"/>
        <end position="52"/>
    </location>
</feature>
<sequence>MGALLCLWCQIHEVMVSDESVVCASQATQALAISIFLYEGFAYNVVFLMRILPALGKQACTVAFAVVFNAFWGLALWAYFAAHAADPGTLPERWREFVNEVGDALPIAPSRPEWQPGKATFCKKCNLPRPERAHHCVICGVCVLRMDHHCPWINNCVGFYNHIFSAPVPIRLRGERRGRDHRAAAAQLLCQRAGSPGGPGGFGEPCTFRQIRRVHISEEETVLEETATVRAAQERCATLRDCAGFTFEGVDSLSDAEAEHLVFYKAKWNLLGEGHGWTSYRMEQGRLDTTDVVLFLLFGALAALVGMLLAPTLATHLPFAVQNVTSIEDNYENMPNPFDQGGVPANLAQVFGAYGPDWLLPIPPRRPLSDGVSFPRSDERLMPDGLPERAAPGDEDEANERLWRLRYRVRSPTTAMAERGETGPLMSSPWSRVFSWTSS</sequence>
<keyword evidence="6 7" id="KW-0012">Acyltransferase</keyword>
<organism evidence="10 11">
    <name type="scientific">Prorocentrum cordatum</name>
    <dbReference type="NCBI Taxonomy" id="2364126"/>
    <lineage>
        <taxon>Eukaryota</taxon>
        <taxon>Sar</taxon>
        <taxon>Alveolata</taxon>
        <taxon>Dinophyceae</taxon>
        <taxon>Prorocentrales</taxon>
        <taxon>Prorocentraceae</taxon>
        <taxon>Prorocentrum</taxon>
    </lineage>
</organism>
<dbReference type="InterPro" id="IPR001594">
    <property type="entry name" value="Palmitoyltrfase_DHHC"/>
</dbReference>
<keyword evidence="3 7" id="KW-0812">Transmembrane</keyword>
<proteinExistence type="inferred from homology"/>
<comment type="similarity">
    <text evidence="7">Belongs to the DHHC palmitoyltransferase family.</text>
</comment>
<evidence type="ECO:0000256" key="4">
    <source>
        <dbReference type="ARBA" id="ARBA00022989"/>
    </source>
</evidence>
<feature type="region of interest" description="Disordered" evidence="8">
    <location>
        <begin position="371"/>
        <end position="397"/>
    </location>
</feature>
<comment type="caution">
    <text evidence="10">The sequence shown here is derived from an EMBL/GenBank/DDBJ whole genome shotgun (WGS) entry which is preliminary data.</text>
</comment>
<evidence type="ECO:0000259" key="9">
    <source>
        <dbReference type="Pfam" id="PF01529"/>
    </source>
</evidence>
<dbReference type="PROSITE" id="PS50216">
    <property type="entry name" value="DHHC"/>
    <property type="match status" value="1"/>
</dbReference>
<keyword evidence="5 7" id="KW-0472">Membrane</keyword>
<feature type="domain" description="Palmitoyltransferase DHHC" evidence="9">
    <location>
        <begin position="118"/>
        <end position="163"/>
    </location>
</feature>
<accession>A0ABN9W0H1</accession>
<comment type="domain">
    <text evidence="7">The DHHC domain is required for palmitoyltransferase activity.</text>
</comment>
<feature type="transmembrane region" description="Helical" evidence="7">
    <location>
        <begin position="292"/>
        <end position="310"/>
    </location>
</feature>
<dbReference type="PANTHER" id="PTHR12246">
    <property type="entry name" value="PALMITOYLTRANSFERASE ZDHHC16"/>
    <property type="match status" value="1"/>
</dbReference>